<evidence type="ECO:0000256" key="2">
    <source>
        <dbReference type="ARBA" id="ARBA00007528"/>
    </source>
</evidence>
<evidence type="ECO:0000256" key="12">
    <source>
        <dbReference type="SAM" id="Phobius"/>
    </source>
</evidence>
<evidence type="ECO:0000256" key="7">
    <source>
        <dbReference type="ARBA" id="ARBA00023180"/>
    </source>
</evidence>
<evidence type="ECO:0000256" key="1">
    <source>
        <dbReference type="ARBA" id="ARBA00004609"/>
    </source>
</evidence>
<evidence type="ECO:0000256" key="5">
    <source>
        <dbReference type="ARBA" id="ARBA00022729"/>
    </source>
</evidence>
<feature type="chain" id="PRO_5041766498" description="1,3-beta-glucanosyltransferase" evidence="10">
    <location>
        <begin position="21"/>
        <end position="455"/>
    </location>
</feature>
<dbReference type="GO" id="GO:0005886">
    <property type="term" value="C:plasma membrane"/>
    <property type="evidence" value="ECO:0007669"/>
    <property type="project" value="UniProtKB-SubCell"/>
</dbReference>
<dbReference type="SUPFAM" id="SSF51445">
    <property type="entry name" value="(Trans)glycosidases"/>
    <property type="match status" value="1"/>
</dbReference>
<comment type="subcellular location">
    <subcellularLocation>
        <location evidence="1 10">Cell membrane</location>
        <topology evidence="1 10">Lipid-anchor</topology>
        <topology evidence="1 10">GPI-anchor</topology>
    </subcellularLocation>
</comment>
<comment type="similarity">
    <text evidence="2 10">Belongs to the glycosyl hydrolase 72 family.</text>
</comment>
<keyword evidence="12" id="KW-1133">Transmembrane helix</keyword>
<name>A0AAF0DF14_9EURO</name>
<dbReference type="AlphaFoldDB" id="A0AAF0DF14"/>
<evidence type="ECO:0000256" key="4">
    <source>
        <dbReference type="ARBA" id="ARBA00022679"/>
    </source>
</evidence>
<keyword evidence="5 10" id="KW-0732">Signal</keyword>
<dbReference type="GO" id="GO:0098552">
    <property type="term" value="C:side of membrane"/>
    <property type="evidence" value="ECO:0007669"/>
    <property type="project" value="UniProtKB-KW"/>
</dbReference>
<organism evidence="13 14">
    <name type="scientific">Emydomyces testavorans</name>
    <dbReference type="NCBI Taxonomy" id="2070801"/>
    <lineage>
        <taxon>Eukaryota</taxon>
        <taxon>Fungi</taxon>
        <taxon>Dikarya</taxon>
        <taxon>Ascomycota</taxon>
        <taxon>Pezizomycotina</taxon>
        <taxon>Eurotiomycetes</taxon>
        <taxon>Eurotiomycetidae</taxon>
        <taxon>Onygenales</taxon>
        <taxon>Nannizziopsiaceae</taxon>
        <taxon>Emydomyces</taxon>
    </lineage>
</organism>
<dbReference type="Proteomes" id="UP001219355">
    <property type="component" value="Chromosome 2"/>
</dbReference>
<keyword evidence="3 10" id="KW-0336">GPI-anchor</keyword>
<accession>A0AAF0DF14</accession>
<comment type="function">
    <text evidence="9">Splits internally a 1,3-beta-glucan molecule and transfers the newly generated reducing end (the donor) to the non-reducing end of another 1,3-beta-glucan molecule (the acceptor) forming a 1,3-beta linkage, resulting in the elongation of 1,3-beta-glucan chains in the cell wall. Involved in cell wall morphogenesis.</text>
</comment>
<evidence type="ECO:0000256" key="11">
    <source>
        <dbReference type="SAM" id="MobiDB-lite"/>
    </source>
</evidence>
<reference evidence="13" key="1">
    <citation type="submission" date="2023-03" db="EMBL/GenBank/DDBJ databases">
        <title>Emydomyces testavorans Genome Sequence.</title>
        <authorList>
            <person name="Hoyer L."/>
        </authorList>
    </citation>
    <scope>NUCLEOTIDE SEQUENCE</scope>
    <source>
        <strain evidence="13">16-2883</strain>
    </source>
</reference>
<dbReference type="Gene3D" id="3.20.20.80">
    <property type="entry name" value="Glycosidases"/>
    <property type="match status" value="1"/>
</dbReference>
<keyword evidence="6 10" id="KW-0472">Membrane</keyword>
<feature type="region of interest" description="Disordered" evidence="11">
    <location>
        <begin position="339"/>
        <end position="422"/>
    </location>
</feature>
<dbReference type="PANTHER" id="PTHR31468">
    <property type="entry name" value="1,3-BETA-GLUCANOSYLTRANSFERASE GAS1"/>
    <property type="match status" value="1"/>
</dbReference>
<sequence length="455" mass="48942">MKTPAVSLITAALGASSALASVIETRDSKVTPITVKGNEIISRFVTNSRKHHPLYALQKLTPAKKQGGSSKVEDPIAEPDTCKRDIQYFKELGVNTVRIYTVDNSKSHDECMKALADAGIYLVLDVNTPKYSINRKEPSASYNDVYLQNVFATVEMFAKYDNTLAFFSGNEVINDGPTSNTAPYVKAVTRDIRQYIRSRKLRNVPVGYSAADIDTNRLEMAQYMNCGSDDERSDFFAFNDYSWCSPSSFTTSGWDQKVKNFTGYGLPLFLSEYGCNTNKRDFGEVSALFSDKMTSVYSGGLVYEYSQEPSNYGLVDLSNDKVSKLADFDTLKKAFAGTQNPKGDGGYNSSGGANPCPKKNAPNWDVDNSALPAIPEPAKKYMTSGAGTGPGLSGKGSQNAGTKSSGTATPGSSSGPNASKGAAAGLRPEIGLAPMMCAMVVVLSTVFGASFIFMV</sequence>
<keyword evidence="8 10" id="KW-0449">Lipoprotein</keyword>
<evidence type="ECO:0000256" key="6">
    <source>
        <dbReference type="ARBA" id="ARBA00023136"/>
    </source>
</evidence>
<keyword evidence="14" id="KW-1185">Reference proteome</keyword>
<keyword evidence="4 10" id="KW-0808">Transferase</keyword>
<dbReference type="InterPro" id="IPR004886">
    <property type="entry name" value="Glucanosyltransferase"/>
</dbReference>
<dbReference type="GO" id="GO:0071970">
    <property type="term" value="P:fungal-type cell wall (1-&gt;3)-beta-D-glucan biosynthetic process"/>
    <property type="evidence" value="ECO:0007669"/>
    <property type="project" value="TreeGrafter"/>
</dbReference>
<dbReference type="FunFam" id="3.20.20.80:FF:000032">
    <property type="entry name" value="1,3-beta-glucanosyltransferase"/>
    <property type="match status" value="1"/>
</dbReference>
<dbReference type="PANTHER" id="PTHR31468:SF5">
    <property type="entry name" value="1,3-BETA-GLUCANOSYLTRANSFERASE GAS5"/>
    <property type="match status" value="1"/>
</dbReference>
<feature type="transmembrane region" description="Helical" evidence="12">
    <location>
        <begin position="432"/>
        <end position="454"/>
    </location>
</feature>
<feature type="signal peptide" evidence="10">
    <location>
        <begin position="1"/>
        <end position="20"/>
    </location>
</feature>
<evidence type="ECO:0000256" key="3">
    <source>
        <dbReference type="ARBA" id="ARBA00022622"/>
    </source>
</evidence>
<evidence type="ECO:0000256" key="8">
    <source>
        <dbReference type="ARBA" id="ARBA00023288"/>
    </source>
</evidence>
<dbReference type="InterPro" id="IPR017853">
    <property type="entry name" value="GH"/>
</dbReference>
<gene>
    <name evidence="13" type="primary">GAS5</name>
    <name evidence="13" type="ORF">PRK78_002797</name>
</gene>
<dbReference type="GO" id="GO:0031505">
    <property type="term" value="P:fungal-type cell wall organization"/>
    <property type="evidence" value="ECO:0007669"/>
    <property type="project" value="TreeGrafter"/>
</dbReference>
<proteinExistence type="inferred from homology"/>
<evidence type="ECO:0000313" key="14">
    <source>
        <dbReference type="Proteomes" id="UP001219355"/>
    </source>
</evidence>
<dbReference type="EC" id="2.4.1.-" evidence="10"/>
<dbReference type="GO" id="GO:0042124">
    <property type="term" value="F:1,3-beta-glucanosyltransferase activity"/>
    <property type="evidence" value="ECO:0007669"/>
    <property type="project" value="TreeGrafter"/>
</dbReference>
<evidence type="ECO:0000256" key="10">
    <source>
        <dbReference type="RuleBase" id="RU361209"/>
    </source>
</evidence>
<dbReference type="Pfam" id="PF03198">
    <property type="entry name" value="Glyco_hydro_72"/>
    <property type="match status" value="1"/>
</dbReference>
<keyword evidence="12" id="KW-0812">Transmembrane</keyword>
<feature type="compositionally biased region" description="Low complexity" evidence="11">
    <location>
        <begin position="400"/>
        <end position="416"/>
    </location>
</feature>
<protein>
    <recommendedName>
        <fullName evidence="10">1,3-beta-glucanosyltransferase</fullName>
        <ecNumber evidence="10">2.4.1.-</ecNumber>
    </recommendedName>
</protein>
<evidence type="ECO:0000256" key="9">
    <source>
        <dbReference type="ARBA" id="ARBA00025026"/>
    </source>
</evidence>
<dbReference type="EMBL" id="CP120628">
    <property type="protein sequence ID" value="WEW57332.1"/>
    <property type="molecule type" value="Genomic_DNA"/>
</dbReference>
<keyword evidence="7" id="KW-0325">Glycoprotein</keyword>
<evidence type="ECO:0000313" key="13">
    <source>
        <dbReference type="EMBL" id="WEW57332.1"/>
    </source>
</evidence>